<dbReference type="GO" id="GO:0030686">
    <property type="term" value="C:90S preribosome"/>
    <property type="evidence" value="ECO:0007669"/>
    <property type="project" value="TreeGrafter"/>
</dbReference>
<evidence type="ECO:0000256" key="3">
    <source>
        <dbReference type="SAM" id="MobiDB-lite"/>
    </source>
</evidence>
<evidence type="ECO:0000313" key="6">
    <source>
        <dbReference type="Proteomes" id="UP001162162"/>
    </source>
</evidence>
<dbReference type="Pfam" id="PF05178">
    <property type="entry name" value="Kri1"/>
    <property type="match status" value="1"/>
</dbReference>
<dbReference type="EMBL" id="JAPWTK010000002">
    <property type="protein sequence ID" value="KAJ8962680.1"/>
    <property type="molecule type" value="Genomic_DNA"/>
</dbReference>
<dbReference type="GO" id="GO:0000447">
    <property type="term" value="P:endonucleolytic cleavage in ITS1 to separate SSU-rRNA from 5.8S rRNA and LSU-rRNA from tricistronic rRNA transcript (SSU-rRNA, 5.8S rRNA, LSU-rRNA)"/>
    <property type="evidence" value="ECO:0007669"/>
    <property type="project" value="TreeGrafter"/>
</dbReference>
<keyword evidence="6" id="KW-1185">Reference proteome</keyword>
<feature type="compositionally biased region" description="Acidic residues" evidence="3">
    <location>
        <begin position="44"/>
        <end position="62"/>
    </location>
</feature>
<dbReference type="Pfam" id="PF12936">
    <property type="entry name" value="Kri1_C"/>
    <property type="match status" value="1"/>
</dbReference>
<feature type="region of interest" description="Disordered" evidence="3">
    <location>
        <begin position="305"/>
        <end position="329"/>
    </location>
</feature>
<comment type="caution">
    <text evidence="5">The sequence shown here is derived from an EMBL/GenBank/DDBJ whole genome shotgun (WGS) entry which is preliminary data.</text>
</comment>
<dbReference type="InterPro" id="IPR024626">
    <property type="entry name" value="Kri1-like_C"/>
</dbReference>
<accession>A0AAV8ZFH9</accession>
<sequence>MSNLFEADSDSDVAIKTDNEYAKKYDTWRKKEELNKLKTKYGEDVDLDEDSSSSSDDDEDGVELTAQVEKEFFKTLACLKNKDSRIYDGNTKFFDESKNVKTISKKEKKKERSIYLKDYERNIILEKGGVLSDDENSEEKVPMSPTYVEEQKAIKENLKKALNVIEEEEGEEEWGGLFRERNITKEEKEKEEVDYKKWLLGQENEIEDKEVQSELKPLKDYWNNPNLDEGEKFLRDYILNKKFLDKDDEDYIPTYDELIHDSDEDLSNDEENIEKQEEFEYKFNFRFEEPDQEFIKRYPRTMENSVRRKDDRRSLKRQETKERKKKEKEEKLKDLKKLQELKRKEIEEKLNKLKEITGNKDIGFADEDIDGEFDPEEFDSACKLCLMMNFMKEQRVTKNQNFQTWMKNWKLVRPCSIFKNWDRYGDEPHENNPENEPHCEDDNFNMDCDYDPKTMVQKDLLESSRGKKKRKRKSKFAEAVNKPKPKYDPNDKNYEEYFEEYYKLDCEDIIGDIPCRFKYRKVAPNDFGLTTEEILLAKERELNRWCSLKKALQIRPDNIEKYDQIAYKKKAQNINLKRKNYSKLI</sequence>
<dbReference type="Proteomes" id="UP001162162">
    <property type="component" value="Unassembled WGS sequence"/>
</dbReference>
<evidence type="ECO:0000256" key="2">
    <source>
        <dbReference type="ARBA" id="ARBA00017294"/>
    </source>
</evidence>
<reference evidence="5" key="1">
    <citation type="journal article" date="2023" name="Insect Mol. Biol.">
        <title>Genome sequencing provides insights into the evolution of gene families encoding plant cell wall-degrading enzymes in longhorned beetles.</title>
        <authorList>
            <person name="Shin N.R."/>
            <person name="Okamura Y."/>
            <person name="Kirsch R."/>
            <person name="Pauchet Y."/>
        </authorList>
    </citation>
    <scope>NUCLEOTIDE SEQUENCE</scope>
    <source>
        <strain evidence="5">AMC_N1</strain>
    </source>
</reference>
<dbReference type="PANTHER" id="PTHR14490:SF5">
    <property type="entry name" value="PROTEIN KRI1 HOMOLOG"/>
    <property type="match status" value="1"/>
</dbReference>
<feature type="domain" description="Kri1-like C-terminal" evidence="4">
    <location>
        <begin position="492"/>
        <end position="579"/>
    </location>
</feature>
<dbReference type="PANTHER" id="PTHR14490">
    <property type="entry name" value="ZINC FINGER, ZZ TYPE"/>
    <property type="match status" value="1"/>
</dbReference>
<comment type="similarity">
    <text evidence="1">Belongs to the KRI1 family.</text>
</comment>
<gene>
    <name evidence="5" type="ORF">NQ318_001076</name>
</gene>
<dbReference type="AlphaFoldDB" id="A0AAV8ZFH9"/>
<feature type="region of interest" description="Disordered" evidence="3">
    <location>
        <begin position="461"/>
        <end position="488"/>
    </location>
</feature>
<organism evidence="5 6">
    <name type="scientific">Aromia moschata</name>
    <dbReference type="NCBI Taxonomy" id="1265417"/>
    <lineage>
        <taxon>Eukaryota</taxon>
        <taxon>Metazoa</taxon>
        <taxon>Ecdysozoa</taxon>
        <taxon>Arthropoda</taxon>
        <taxon>Hexapoda</taxon>
        <taxon>Insecta</taxon>
        <taxon>Pterygota</taxon>
        <taxon>Neoptera</taxon>
        <taxon>Endopterygota</taxon>
        <taxon>Coleoptera</taxon>
        <taxon>Polyphaga</taxon>
        <taxon>Cucujiformia</taxon>
        <taxon>Chrysomeloidea</taxon>
        <taxon>Cerambycidae</taxon>
        <taxon>Cerambycinae</taxon>
        <taxon>Callichromatini</taxon>
        <taxon>Aromia</taxon>
    </lineage>
</organism>
<evidence type="ECO:0000256" key="1">
    <source>
        <dbReference type="ARBA" id="ARBA00007473"/>
    </source>
</evidence>
<protein>
    <recommendedName>
        <fullName evidence="2">Protein KRI1 homolog</fullName>
    </recommendedName>
</protein>
<dbReference type="GO" id="GO:0005730">
    <property type="term" value="C:nucleolus"/>
    <property type="evidence" value="ECO:0007669"/>
    <property type="project" value="TreeGrafter"/>
</dbReference>
<evidence type="ECO:0000313" key="5">
    <source>
        <dbReference type="EMBL" id="KAJ8962680.1"/>
    </source>
</evidence>
<name>A0AAV8ZFH9_9CUCU</name>
<dbReference type="InterPro" id="IPR018034">
    <property type="entry name" value="Kri1"/>
</dbReference>
<feature type="region of interest" description="Disordered" evidence="3">
    <location>
        <begin position="42"/>
        <end position="63"/>
    </location>
</feature>
<proteinExistence type="inferred from homology"/>
<evidence type="ECO:0000259" key="4">
    <source>
        <dbReference type="Pfam" id="PF12936"/>
    </source>
</evidence>